<dbReference type="Pfam" id="PF13470">
    <property type="entry name" value="PIN_3"/>
    <property type="match status" value="1"/>
</dbReference>
<comment type="caution">
    <text evidence="2">The sequence shown here is derived from an EMBL/GenBank/DDBJ whole genome shotgun (WGS) entry which is preliminary data.</text>
</comment>
<dbReference type="AlphaFoldDB" id="A0A1J4SFT2"/>
<dbReference type="NCBIfam" id="TIGR00305">
    <property type="entry name" value="putative toxin-antitoxin system toxin component, PIN family"/>
    <property type="match status" value="1"/>
</dbReference>
<sequence>MKVVIDTNIWISYLLGGLLKDLDEKLLSKEIKVVVSNEMLKELAEVSNRPKMKRIIFFSKWQWKERQTILLQETQTSWL</sequence>
<protein>
    <submittedName>
        <fullName evidence="2">Putative toxin-antitoxin system toxin component, PIN family</fullName>
    </submittedName>
</protein>
<organism evidence="2 3">
    <name type="scientific">Candidatus Desantisbacteria bacterium CG1_02_38_46</name>
    <dbReference type="NCBI Taxonomy" id="1817893"/>
    <lineage>
        <taxon>Bacteria</taxon>
        <taxon>Candidatus Desantisiibacteriota</taxon>
    </lineage>
</organism>
<evidence type="ECO:0000313" key="2">
    <source>
        <dbReference type="EMBL" id="OIN97117.1"/>
    </source>
</evidence>
<evidence type="ECO:0000313" key="3">
    <source>
        <dbReference type="Proteomes" id="UP000182278"/>
    </source>
</evidence>
<reference evidence="2 3" key="1">
    <citation type="journal article" date="2016" name="Environ. Microbiol.">
        <title>Genomic resolution of a cold subsurface aquifer community provides metabolic insights for novel microbes adapted to high CO concentrations.</title>
        <authorList>
            <person name="Probst A.J."/>
            <person name="Castelle C.J."/>
            <person name="Singh A."/>
            <person name="Brown C.T."/>
            <person name="Anantharaman K."/>
            <person name="Sharon I."/>
            <person name="Hug L.A."/>
            <person name="Burstein D."/>
            <person name="Emerson J.B."/>
            <person name="Thomas B.C."/>
            <person name="Banfield J.F."/>
        </authorList>
    </citation>
    <scope>NUCLEOTIDE SEQUENCE [LARGE SCALE GENOMIC DNA]</scope>
    <source>
        <strain evidence="2">CG1_02_38_46</strain>
    </source>
</reference>
<dbReference type="Proteomes" id="UP000182278">
    <property type="component" value="Unassembled WGS sequence"/>
</dbReference>
<dbReference type="SUPFAM" id="SSF88723">
    <property type="entry name" value="PIN domain-like"/>
    <property type="match status" value="1"/>
</dbReference>
<name>A0A1J4SFT2_9BACT</name>
<gene>
    <name evidence="2" type="ORF">AUJ66_04375</name>
</gene>
<proteinExistence type="predicted"/>
<evidence type="ECO:0000259" key="1">
    <source>
        <dbReference type="Pfam" id="PF13470"/>
    </source>
</evidence>
<dbReference type="EMBL" id="MNUO01000064">
    <property type="protein sequence ID" value="OIN97117.1"/>
    <property type="molecule type" value="Genomic_DNA"/>
</dbReference>
<dbReference type="InterPro" id="IPR002850">
    <property type="entry name" value="PIN_toxin-like"/>
</dbReference>
<feature type="domain" description="PIN" evidence="1">
    <location>
        <begin position="2"/>
        <end position="54"/>
    </location>
</feature>
<accession>A0A1J4SFT2</accession>
<dbReference type="InterPro" id="IPR002716">
    <property type="entry name" value="PIN_dom"/>
</dbReference>
<dbReference type="InterPro" id="IPR029060">
    <property type="entry name" value="PIN-like_dom_sf"/>
</dbReference>
<dbReference type="STRING" id="1817893.AUJ66_04375"/>